<name>A0ACB8QA26_9AGAM</name>
<sequence>MQTTVLAALSRYAVNPRWRFRPEQPSHDLDVEDIIAAQRRAVESTFDSDPNKPTLLNDFGLSLKLRFDRLGNLQDLEDAIAAQRRAEELMLDCHPFKPSLLSNLGSSLRSRFQRLGRLQDLENAVTIQRRAVDLTPDGHPSKSNRLSHLGLSLRLRFQRFGDLHDVDDAISAQRHAAIITPNTHPYKPIQLNNLGLSLRSRFERLYNVQDLEDAITAQRLAVELIPDGHLNKPACLDSLGGSLSVRFKRFGNLQDLEQAISTKHRAVVLTPDSHPIKPGWLNNLGLSLRWRFDCLGDPQDLDSAVTAQRRASELMPDDCPDKPICLNNLGGSLRLRFERVGDPQDAEDAISVQNRAVDLTPQGHANRPLYLIDLGLSLKSKLRQSPSRSQFVSAYNAFMGAAQPMAGPPIIRLRAALVGSNMCAEYPQFDCYRDMALRACQSMLESIPALIWLGQSISHRLEQLSGYGIGPAITAAASLAISAGKLSLALEWLEEGRAIVWGQLTQLRDPLDDLRVCHPGPADKLRGLSAALEGAGRRSTVTAGRSIQAVDEPNEAGLIEAGSGPRTTLEDEAREHHNLAAEYEALLAQIRTLEGFESFLRPKSLAQLAPACQDGPVAVINIDRERCDALVLCRPRNVVHVPLPKFSLQAAEDVRSLLVASIHGRDARLSQEERGVYQPSFRDDMRDTLKTLWVCIVEPVLSSIKSELVAPASGGLPHITWCATGPLSSLPLHAAGIYNETEPSAPKAPDLVVSSYTPSLSVLLAAHLKPRDPSSATEVRILAVSQPKTPGQSPLPCTVAEANVVVRHFPECTTHLSDKEATVDTVFDAMAQHDWVHLACHGAQDARSPTSSAFYLHDGMLALARLMSLSQQRAGLAVLSACQTAKGDQQLPEETMHLAAGMLSAGYRSIIATMWSIVDADGPVLADTLYAELKHNLGVGDGLRVAYALHEAVVELRREVGEENFVRWVPFVHFGV</sequence>
<keyword evidence="2" id="KW-1185">Reference proteome</keyword>
<reference evidence="1" key="1">
    <citation type="submission" date="2021-02" db="EMBL/GenBank/DDBJ databases">
        <authorList>
            <consortium name="DOE Joint Genome Institute"/>
            <person name="Ahrendt S."/>
            <person name="Looney B.P."/>
            <person name="Miyauchi S."/>
            <person name="Morin E."/>
            <person name="Drula E."/>
            <person name="Courty P.E."/>
            <person name="Chicoki N."/>
            <person name="Fauchery L."/>
            <person name="Kohler A."/>
            <person name="Kuo A."/>
            <person name="Labutti K."/>
            <person name="Pangilinan J."/>
            <person name="Lipzen A."/>
            <person name="Riley R."/>
            <person name="Andreopoulos W."/>
            <person name="He G."/>
            <person name="Johnson J."/>
            <person name="Barry K.W."/>
            <person name="Grigoriev I.V."/>
            <person name="Nagy L."/>
            <person name="Hibbett D."/>
            <person name="Henrissat B."/>
            <person name="Matheny P.B."/>
            <person name="Labbe J."/>
            <person name="Martin F."/>
        </authorList>
    </citation>
    <scope>NUCLEOTIDE SEQUENCE</scope>
    <source>
        <strain evidence="1">EC-137</strain>
    </source>
</reference>
<evidence type="ECO:0000313" key="2">
    <source>
        <dbReference type="Proteomes" id="UP000814128"/>
    </source>
</evidence>
<gene>
    <name evidence="1" type="ORF">K488DRAFT_58035</name>
</gene>
<dbReference type="Proteomes" id="UP000814128">
    <property type="component" value="Unassembled WGS sequence"/>
</dbReference>
<accession>A0ACB8QA26</accession>
<organism evidence="1 2">
    <name type="scientific">Vararia minispora EC-137</name>
    <dbReference type="NCBI Taxonomy" id="1314806"/>
    <lineage>
        <taxon>Eukaryota</taxon>
        <taxon>Fungi</taxon>
        <taxon>Dikarya</taxon>
        <taxon>Basidiomycota</taxon>
        <taxon>Agaricomycotina</taxon>
        <taxon>Agaricomycetes</taxon>
        <taxon>Russulales</taxon>
        <taxon>Lachnocladiaceae</taxon>
        <taxon>Vararia</taxon>
    </lineage>
</organism>
<protein>
    <submittedName>
        <fullName evidence="1">CHAT domain-containing protein</fullName>
    </submittedName>
</protein>
<evidence type="ECO:0000313" key="1">
    <source>
        <dbReference type="EMBL" id="KAI0028661.1"/>
    </source>
</evidence>
<comment type="caution">
    <text evidence="1">The sequence shown here is derived from an EMBL/GenBank/DDBJ whole genome shotgun (WGS) entry which is preliminary data.</text>
</comment>
<reference evidence="1" key="2">
    <citation type="journal article" date="2022" name="New Phytol.">
        <title>Evolutionary transition to the ectomycorrhizal habit in the genomes of a hyperdiverse lineage of mushroom-forming fungi.</title>
        <authorList>
            <person name="Looney B."/>
            <person name="Miyauchi S."/>
            <person name="Morin E."/>
            <person name="Drula E."/>
            <person name="Courty P.E."/>
            <person name="Kohler A."/>
            <person name="Kuo A."/>
            <person name="LaButti K."/>
            <person name="Pangilinan J."/>
            <person name="Lipzen A."/>
            <person name="Riley R."/>
            <person name="Andreopoulos W."/>
            <person name="He G."/>
            <person name="Johnson J."/>
            <person name="Nolan M."/>
            <person name="Tritt A."/>
            <person name="Barry K.W."/>
            <person name="Grigoriev I.V."/>
            <person name="Nagy L.G."/>
            <person name="Hibbett D."/>
            <person name="Henrissat B."/>
            <person name="Matheny P.B."/>
            <person name="Labbe J."/>
            <person name="Martin F.M."/>
        </authorList>
    </citation>
    <scope>NUCLEOTIDE SEQUENCE</scope>
    <source>
        <strain evidence="1">EC-137</strain>
    </source>
</reference>
<dbReference type="EMBL" id="MU273732">
    <property type="protein sequence ID" value="KAI0028661.1"/>
    <property type="molecule type" value="Genomic_DNA"/>
</dbReference>
<proteinExistence type="predicted"/>